<dbReference type="PROSITE" id="PS00630">
    <property type="entry name" value="IMP_2"/>
    <property type="match status" value="1"/>
</dbReference>
<keyword evidence="8 9" id="KW-0460">Magnesium</keyword>
<keyword evidence="6 9" id="KW-0479">Metal-binding</keyword>
<feature type="binding site" evidence="9">
    <location>
        <position position="85"/>
    </location>
    <ligand>
        <name>Mg(2+)</name>
        <dbReference type="ChEBI" id="CHEBI:18420"/>
        <label>1</label>
        <note>catalytic</note>
    </ligand>
</feature>
<keyword evidence="11" id="KW-1185">Reference proteome</keyword>
<evidence type="ECO:0000256" key="4">
    <source>
        <dbReference type="ARBA" id="ARBA00013106"/>
    </source>
</evidence>
<evidence type="ECO:0000256" key="6">
    <source>
        <dbReference type="ARBA" id="ARBA00022723"/>
    </source>
</evidence>
<dbReference type="Proteomes" id="UP000186406">
    <property type="component" value="Unassembled WGS sequence"/>
</dbReference>
<dbReference type="EC" id="3.1.3.25" evidence="4"/>
<dbReference type="GO" id="GO:0046872">
    <property type="term" value="F:metal ion binding"/>
    <property type="evidence" value="ECO:0007669"/>
    <property type="project" value="UniProtKB-KW"/>
</dbReference>
<dbReference type="PANTHER" id="PTHR20854">
    <property type="entry name" value="INOSITOL MONOPHOSPHATASE"/>
    <property type="match status" value="1"/>
</dbReference>
<dbReference type="PRINTS" id="PR00377">
    <property type="entry name" value="IMPHPHTASES"/>
</dbReference>
<evidence type="ECO:0000313" key="10">
    <source>
        <dbReference type="EMBL" id="SHO65506.1"/>
    </source>
</evidence>
<comment type="similarity">
    <text evidence="3">Belongs to the inositol monophosphatase superfamily.</text>
</comment>
<accession>A0A1M7ZLE9</accession>
<feature type="binding site" evidence="9">
    <location>
        <position position="103"/>
    </location>
    <ligand>
        <name>Mg(2+)</name>
        <dbReference type="ChEBI" id="CHEBI:18420"/>
        <label>1</label>
        <note>catalytic</note>
    </ligand>
</feature>
<evidence type="ECO:0000256" key="7">
    <source>
        <dbReference type="ARBA" id="ARBA00022801"/>
    </source>
</evidence>
<evidence type="ECO:0000256" key="8">
    <source>
        <dbReference type="ARBA" id="ARBA00022842"/>
    </source>
</evidence>
<name>A0A1M7ZLE9_9HYPH</name>
<feature type="binding site" evidence="9">
    <location>
        <position position="104"/>
    </location>
    <ligand>
        <name>Mg(2+)</name>
        <dbReference type="ChEBI" id="CHEBI:18420"/>
        <label>1</label>
        <note>catalytic</note>
    </ligand>
</feature>
<evidence type="ECO:0000256" key="9">
    <source>
        <dbReference type="PIRSR" id="PIRSR600760-2"/>
    </source>
</evidence>
<dbReference type="InterPro" id="IPR000760">
    <property type="entry name" value="Inositol_monophosphatase-like"/>
</dbReference>
<dbReference type="OrthoDB" id="9785695at2"/>
<evidence type="ECO:0000256" key="2">
    <source>
        <dbReference type="ARBA" id="ARBA00001946"/>
    </source>
</evidence>
<gene>
    <name evidence="10" type="ORF">SAMN02745172_02151</name>
</gene>
<dbReference type="InterPro" id="IPR020550">
    <property type="entry name" value="Inositol_monophosphatase_CS"/>
</dbReference>
<reference evidence="10 11" key="1">
    <citation type="submission" date="2016-12" db="EMBL/GenBank/DDBJ databases">
        <authorList>
            <person name="Song W.-J."/>
            <person name="Kurnit D.M."/>
        </authorList>
    </citation>
    <scope>NUCLEOTIDE SEQUENCE [LARGE SCALE GENOMIC DNA]</scope>
    <source>
        <strain evidence="10 11">DSM 19599</strain>
    </source>
</reference>
<dbReference type="AlphaFoldDB" id="A0A1M7ZLE9"/>
<evidence type="ECO:0000256" key="1">
    <source>
        <dbReference type="ARBA" id="ARBA00001033"/>
    </source>
</evidence>
<evidence type="ECO:0000313" key="11">
    <source>
        <dbReference type="Proteomes" id="UP000186406"/>
    </source>
</evidence>
<dbReference type="SUPFAM" id="SSF56655">
    <property type="entry name" value="Carbohydrate phosphatase"/>
    <property type="match status" value="1"/>
</dbReference>
<dbReference type="RefSeq" id="WP_073628506.1">
    <property type="nucleotide sequence ID" value="NZ_FRXO01000004.1"/>
</dbReference>
<feature type="binding site" evidence="9">
    <location>
        <position position="227"/>
    </location>
    <ligand>
        <name>Mg(2+)</name>
        <dbReference type="ChEBI" id="CHEBI:18420"/>
        <label>1</label>
        <note>catalytic</note>
    </ligand>
</feature>
<proteinExistence type="inferred from homology"/>
<feature type="binding site" evidence="9">
    <location>
        <position position="101"/>
    </location>
    <ligand>
        <name>Mg(2+)</name>
        <dbReference type="ChEBI" id="CHEBI:18420"/>
        <label>1</label>
        <note>catalytic</note>
    </ligand>
</feature>
<dbReference type="Gene3D" id="3.30.540.10">
    <property type="entry name" value="Fructose-1,6-Bisphosphatase, subunit A, domain 1"/>
    <property type="match status" value="1"/>
</dbReference>
<dbReference type="Pfam" id="PF00459">
    <property type="entry name" value="Inositol_P"/>
    <property type="match status" value="1"/>
</dbReference>
<sequence length="279" mass="28841">MSSHTLAASLVTAALPALEARFAAARDIITEAGRLARVRFGEIETLSVDVKFNGQDVATSADREVEALIRARVAAAFPEDGFLGEEDGLAAGDAPYVWVVDPIDGTSCFLHGVTTWCVSVALCSGGTTLFGLIYDPNADELFAALAGRGVTLNGRAISVDSRYDISTGLVGVGGNHKVPGAAIGGFITTLLDAGGMFMRNGSGALTLAHVSCGRLIAYQEQSINLWDCAAGLCLIREAGGWTSAFPEDPATTHRAPLLAGAPHVREPLEALLAASAPSS</sequence>
<dbReference type="PROSITE" id="PS00629">
    <property type="entry name" value="IMP_1"/>
    <property type="match status" value="1"/>
</dbReference>
<evidence type="ECO:0000256" key="5">
    <source>
        <dbReference type="ARBA" id="ARBA00019784"/>
    </source>
</evidence>
<dbReference type="GO" id="GO:0007165">
    <property type="term" value="P:signal transduction"/>
    <property type="evidence" value="ECO:0007669"/>
    <property type="project" value="TreeGrafter"/>
</dbReference>
<dbReference type="GO" id="GO:0008934">
    <property type="term" value="F:inositol monophosphate 1-phosphatase activity"/>
    <property type="evidence" value="ECO:0007669"/>
    <property type="project" value="TreeGrafter"/>
</dbReference>
<dbReference type="STRING" id="1123029.SAMN02745172_02151"/>
<evidence type="ECO:0000256" key="3">
    <source>
        <dbReference type="ARBA" id="ARBA00009759"/>
    </source>
</evidence>
<keyword evidence="7" id="KW-0378">Hydrolase</keyword>
<protein>
    <recommendedName>
        <fullName evidence="5">Inositol-1-monophosphatase</fullName>
        <ecNumber evidence="4">3.1.3.25</ecNumber>
    </recommendedName>
</protein>
<comment type="catalytic activity">
    <reaction evidence="1">
        <text>a myo-inositol phosphate + H2O = myo-inositol + phosphate</text>
        <dbReference type="Rhea" id="RHEA:24056"/>
        <dbReference type="ChEBI" id="CHEBI:15377"/>
        <dbReference type="ChEBI" id="CHEBI:17268"/>
        <dbReference type="ChEBI" id="CHEBI:43474"/>
        <dbReference type="ChEBI" id="CHEBI:84139"/>
        <dbReference type="EC" id="3.1.3.25"/>
    </reaction>
</comment>
<dbReference type="FunFam" id="3.30.540.10:FF:000003">
    <property type="entry name" value="Inositol-1-monophosphatase"/>
    <property type="match status" value="1"/>
</dbReference>
<dbReference type="Gene3D" id="3.40.190.80">
    <property type="match status" value="1"/>
</dbReference>
<dbReference type="InterPro" id="IPR020583">
    <property type="entry name" value="Inositol_monoP_metal-BS"/>
</dbReference>
<comment type="cofactor">
    <cofactor evidence="2 9">
        <name>Mg(2+)</name>
        <dbReference type="ChEBI" id="CHEBI:18420"/>
    </cofactor>
</comment>
<dbReference type="GO" id="GO:0046854">
    <property type="term" value="P:phosphatidylinositol phosphate biosynthetic process"/>
    <property type="evidence" value="ECO:0007669"/>
    <property type="project" value="InterPro"/>
</dbReference>
<dbReference type="GO" id="GO:0006020">
    <property type="term" value="P:inositol metabolic process"/>
    <property type="evidence" value="ECO:0007669"/>
    <property type="project" value="TreeGrafter"/>
</dbReference>
<dbReference type="EMBL" id="FRXO01000004">
    <property type="protein sequence ID" value="SHO65506.1"/>
    <property type="molecule type" value="Genomic_DNA"/>
</dbReference>
<organism evidence="10 11">
    <name type="scientific">Pseudoxanthobacter soli DSM 19599</name>
    <dbReference type="NCBI Taxonomy" id="1123029"/>
    <lineage>
        <taxon>Bacteria</taxon>
        <taxon>Pseudomonadati</taxon>
        <taxon>Pseudomonadota</taxon>
        <taxon>Alphaproteobacteria</taxon>
        <taxon>Hyphomicrobiales</taxon>
        <taxon>Segnochrobactraceae</taxon>
        <taxon>Pseudoxanthobacter</taxon>
    </lineage>
</organism>
<dbReference type="PANTHER" id="PTHR20854:SF4">
    <property type="entry name" value="INOSITOL-1-MONOPHOSPHATASE-RELATED"/>
    <property type="match status" value="1"/>
</dbReference>